<evidence type="ECO:0008006" key="3">
    <source>
        <dbReference type="Google" id="ProtNLM"/>
    </source>
</evidence>
<reference evidence="1 2" key="1">
    <citation type="submission" date="2019-03" db="EMBL/GenBank/DDBJ databases">
        <title>Genome sequence of Sphingomonas sp. 17J27-24.</title>
        <authorList>
            <person name="Kim M."/>
            <person name="Maeng S."/>
            <person name="Sathiyaraj S."/>
        </authorList>
    </citation>
    <scope>NUCLEOTIDE SEQUENCE [LARGE SCALE GENOMIC DNA]</scope>
    <source>
        <strain evidence="1 2">17J27-24</strain>
    </source>
</reference>
<name>A0A4Y8ZPP3_9SPHN</name>
<dbReference type="EMBL" id="SPDV01000031">
    <property type="protein sequence ID" value="TFI57417.1"/>
    <property type="molecule type" value="Genomic_DNA"/>
</dbReference>
<gene>
    <name evidence="1" type="ORF">E2493_15165</name>
</gene>
<organism evidence="1 2">
    <name type="scientific">Sphingomonas parva</name>
    <dbReference type="NCBI Taxonomy" id="2555898"/>
    <lineage>
        <taxon>Bacteria</taxon>
        <taxon>Pseudomonadati</taxon>
        <taxon>Pseudomonadota</taxon>
        <taxon>Alphaproteobacteria</taxon>
        <taxon>Sphingomonadales</taxon>
        <taxon>Sphingomonadaceae</taxon>
        <taxon>Sphingomonas</taxon>
    </lineage>
</organism>
<dbReference type="PROSITE" id="PS51257">
    <property type="entry name" value="PROKAR_LIPOPROTEIN"/>
    <property type="match status" value="1"/>
</dbReference>
<evidence type="ECO:0000313" key="2">
    <source>
        <dbReference type="Proteomes" id="UP000298213"/>
    </source>
</evidence>
<proteinExistence type="predicted"/>
<protein>
    <recommendedName>
        <fullName evidence="3">Lipoprotein</fullName>
    </recommendedName>
</protein>
<dbReference type="RefSeq" id="WP_135088291.1">
    <property type="nucleotide sequence ID" value="NZ_SPDV01000031.1"/>
</dbReference>
<accession>A0A4Y8ZPP3</accession>
<dbReference type="Proteomes" id="UP000298213">
    <property type="component" value="Unassembled WGS sequence"/>
</dbReference>
<dbReference type="AlphaFoldDB" id="A0A4Y8ZPP3"/>
<evidence type="ECO:0000313" key="1">
    <source>
        <dbReference type="EMBL" id="TFI57417.1"/>
    </source>
</evidence>
<keyword evidence="2" id="KW-1185">Reference proteome</keyword>
<sequence>MTRLGTGARAAALLLVAGACGCDRQDSADRIRAAQPQRAPPRVETCFDCDGGDGLMFNLTIEAEAQAREACGGAVETIANRSGLAPADYRCR</sequence>
<comment type="caution">
    <text evidence="1">The sequence shown here is derived from an EMBL/GenBank/DDBJ whole genome shotgun (WGS) entry which is preliminary data.</text>
</comment>